<dbReference type="InterPro" id="IPR009737">
    <property type="entry name" value="Aim32/Apd1-like"/>
</dbReference>
<name>G9QNW5_9BACI</name>
<dbReference type="Pfam" id="PF06999">
    <property type="entry name" value="Suc_Fer-like"/>
    <property type="match status" value="1"/>
</dbReference>
<dbReference type="InterPro" id="IPR036249">
    <property type="entry name" value="Thioredoxin-like_sf"/>
</dbReference>
<dbReference type="PANTHER" id="PTHR31902">
    <property type="entry name" value="ACTIN PATCHES DISTAL PROTEIN 1"/>
    <property type="match status" value="1"/>
</dbReference>
<gene>
    <name evidence="1" type="ORF">HMPREF1015_03200</name>
</gene>
<sequence>MLETKTNHKEADLHDYCSIVAKTNGIDPIGSAPVHQRYILVETPFPWTKKVEQSPKMNEKLLEVLKEAEEQEKSFRFLAFHSDTLPSPDGYSRVFLFERPDSFLAHYEKREYLLPSQKVHELVRGFLANPASLEKFDEYLQPSSHIRELFLCTQGSRDRCCGKFGYELYKEIQERLSLNPDSRLRIWRSSHLGGHRYAPTLLDLPEGRYWGHLNPNQLDALLFRKGAFSDLAGSYRGWGVISPFEQAAEREAFLKMGWDWIEMMKQSKIVEKSENTARVRIDYHSPDGQQQGTYEADVKIERTIKVWGCGAEPSDVKQYRTTRLDKMNH</sequence>
<accession>G9QNW5</accession>
<dbReference type="PANTHER" id="PTHR31902:SF22">
    <property type="entry name" value="SLL1203 PROTEIN"/>
    <property type="match status" value="1"/>
</dbReference>
<evidence type="ECO:0000313" key="2">
    <source>
        <dbReference type="Proteomes" id="UP000011747"/>
    </source>
</evidence>
<reference evidence="1 2" key="1">
    <citation type="submission" date="2011-09" db="EMBL/GenBank/DDBJ databases">
        <title>The Genome Sequence of Bacillus smithii 7_3_47FAA.</title>
        <authorList>
            <consortium name="The Broad Institute Genome Sequencing Platform"/>
            <person name="Earl A."/>
            <person name="Ward D."/>
            <person name="Feldgarden M."/>
            <person name="Gevers D."/>
            <person name="Daigneault M."/>
            <person name="Strauss J."/>
            <person name="Allen-Vercoe E."/>
            <person name="Young S.K."/>
            <person name="Zeng Q."/>
            <person name="Gargeya S."/>
            <person name="Fitzgerald M."/>
            <person name="Haas B."/>
            <person name="Abouelleil A."/>
            <person name="Alvarado L."/>
            <person name="Arachchi H.M."/>
            <person name="Berlin A."/>
            <person name="Brown A."/>
            <person name="Chapman S.B."/>
            <person name="Chen Z."/>
            <person name="Dunbar C."/>
            <person name="Freedman E."/>
            <person name="Gearin G."/>
            <person name="Goldberg J."/>
            <person name="Griggs A."/>
            <person name="Gujja S."/>
            <person name="Heiman D."/>
            <person name="Howarth C."/>
            <person name="Larson L."/>
            <person name="Lui A."/>
            <person name="MacDonald P.J.P."/>
            <person name="Montmayeur A."/>
            <person name="Murphy C."/>
            <person name="Neiman D."/>
            <person name="Pearson M."/>
            <person name="Priest M."/>
            <person name="Roberts A."/>
            <person name="Saif S."/>
            <person name="Shea T."/>
            <person name="Shenoy N."/>
            <person name="Sisk P."/>
            <person name="Stolte C."/>
            <person name="Sykes S."/>
            <person name="Wortman J."/>
            <person name="Nusbaum C."/>
            <person name="Birren B."/>
        </authorList>
    </citation>
    <scope>NUCLEOTIDE SEQUENCE [LARGE SCALE GENOMIC DNA]</scope>
    <source>
        <strain evidence="1 2">7_3_47FAA</strain>
    </source>
</reference>
<dbReference type="PIRSF" id="PIRSF035042">
    <property type="entry name" value="UCP035042_thirdx"/>
    <property type="match status" value="1"/>
</dbReference>
<evidence type="ECO:0008006" key="3">
    <source>
        <dbReference type="Google" id="ProtNLM"/>
    </source>
</evidence>
<comment type="caution">
    <text evidence="1">The sequence shown here is derived from an EMBL/GenBank/DDBJ whole genome shotgun (WGS) entry which is preliminary data.</text>
</comment>
<protein>
    <recommendedName>
        <fullName evidence="3">Sucrase ferredoxin</fullName>
    </recommendedName>
</protein>
<proteinExistence type="predicted"/>
<dbReference type="HOGENOM" id="CLU_050357_0_0_9"/>
<dbReference type="RefSeq" id="WP_003355030.1">
    <property type="nucleotide sequence ID" value="NZ_JH414762.1"/>
</dbReference>
<keyword evidence="2" id="KW-1185">Reference proteome</keyword>
<dbReference type="CDD" id="cd03062">
    <property type="entry name" value="TRX_Fd_Sucrase"/>
    <property type="match status" value="1"/>
</dbReference>
<dbReference type="SUPFAM" id="SSF52833">
    <property type="entry name" value="Thioredoxin-like"/>
    <property type="match status" value="1"/>
</dbReference>
<dbReference type="Gene3D" id="3.40.30.10">
    <property type="entry name" value="Glutaredoxin"/>
    <property type="match status" value="1"/>
</dbReference>
<dbReference type="InterPro" id="IPR010350">
    <property type="entry name" value="Aim32/Apd1-like_bac"/>
</dbReference>
<dbReference type="EMBL" id="ACWF01000144">
    <property type="protein sequence ID" value="EHL74875.1"/>
    <property type="molecule type" value="Genomic_DNA"/>
</dbReference>
<organism evidence="1 2">
    <name type="scientific">Bacillus smithii 7_3_47FAA</name>
    <dbReference type="NCBI Taxonomy" id="665952"/>
    <lineage>
        <taxon>Bacteria</taxon>
        <taxon>Bacillati</taxon>
        <taxon>Bacillota</taxon>
        <taxon>Bacilli</taxon>
        <taxon>Bacillales</taxon>
        <taxon>Bacillaceae</taxon>
        <taxon>Bacillus</taxon>
    </lineage>
</organism>
<dbReference type="PATRIC" id="fig|665952.3.peg.2840"/>
<evidence type="ECO:0000313" key="1">
    <source>
        <dbReference type="EMBL" id="EHL74875.1"/>
    </source>
</evidence>
<dbReference type="AlphaFoldDB" id="G9QNW5"/>
<dbReference type="Proteomes" id="UP000011747">
    <property type="component" value="Unassembled WGS sequence"/>
</dbReference>